<gene>
    <name evidence="10" type="ORF">GFC01_00200</name>
</gene>
<dbReference type="OrthoDB" id="9803297at2"/>
<dbReference type="FunFam" id="3.40.50.10860:FF:000003">
    <property type="entry name" value="Glutamate dehydrogenase"/>
    <property type="match status" value="1"/>
</dbReference>
<evidence type="ECO:0000256" key="6">
    <source>
        <dbReference type="PIRSR" id="PIRSR000185-2"/>
    </source>
</evidence>
<dbReference type="InterPro" id="IPR014362">
    <property type="entry name" value="Glu_DH"/>
</dbReference>
<keyword evidence="6" id="KW-0547">Nucleotide-binding</keyword>
<dbReference type="Pfam" id="PF00208">
    <property type="entry name" value="ELFV_dehydrog"/>
    <property type="match status" value="1"/>
</dbReference>
<evidence type="ECO:0000256" key="8">
    <source>
        <dbReference type="RuleBase" id="RU004417"/>
    </source>
</evidence>
<dbReference type="InterPro" id="IPR006095">
    <property type="entry name" value="Glu/Leu/Phe/Val/Trp_DH"/>
</dbReference>
<dbReference type="GO" id="GO:0000166">
    <property type="term" value="F:nucleotide binding"/>
    <property type="evidence" value="ECO:0007669"/>
    <property type="project" value="UniProtKB-KW"/>
</dbReference>
<keyword evidence="11" id="KW-1185">Reference proteome</keyword>
<reference evidence="10 11" key="1">
    <citation type="submission" date="2019-10" db="EMBL/GenBank/DDBJ databases">
        <title>Comparative genomics of sulfur disproportionating microorganisms.</title>
        <authorList>
            <person name="Ward L.M."/>
            <person name="Bertran E."/>
            <person name="Johnston D."/>
        </authorList>
    </citation>
    <scope>NUCLEOTIDE SEQUENCE [LARGE SCALE GENOMIC DNA]</scope>
    <source>
        <strain evidence="10 11">DSM 14055</strain>
    </source>
</reference>
<evidence type="ECO:0000313" key="10">
    <source>
        <dbReference type="EMBL" id="MQL50724.1"/>
    </source>
</evidence>
<dbReference type="SUPFAM" id="SSF53223">
    <property type="entry name" value="Aminoacid dehydrogenase-like, N-terminal domain"/>
    <property type="match status" value="1"/>
</dbReference>
<feature type="binding site" evidence="6">
    <location>
        <position position="356"/>
    </location>
    <ligand>
        <name>substrate</name>
    </ligand>
</feature>
<evidence type="ECO:0000256" key="2">
    <source>
        <dbReference type="ARBA" id="ARBA00012896"/>
    </source>
</evidence>
<keyword evidence="6" id="KW-0520">NAD</keyword>
<evidence type="ECO:0000256" key="1">
    <source>
        <dbReference type="ARBA" id="ARBA00006382"/>
    </source>
</evidence>
<dbReference type="PANTHER" id="PTHR11606">
    <property type="entry name" value="GLUTAMATE DEHYDROGENASE"/>
    <property type="match status" value="1"/>
</dbReference>
<evidence type="ECO:0000313" key="11">
    <source>
        <dbReference type="Proteomes" id="UP000441717"/>
    </source>
</evidence>
<dbReference type="PROSITE" id="PS00074">
    <property type="entry name" value="GLFV_DEHYDROGENASE"/>
    <property type="match status" value="1"/>
</dbReference>
<name>A0A6N7ILE1_9FIRM</name>
<sequence length="423" mass="46002">MEMANCVYDNNNDLLQSTFFQVERAATRMGLDPGLLKVLKEPKRILTVSVPLRKDDGSLDVYQGFRVQHNLARGPAKGGIRFHQDVTLEEVIALAALMTWKCAVVDIPYGGAKGGIICNPKELSTGELERLTRRYVTEISIIIGPEKDIPAPDVNTNPQVMAWIMDTFSMQHGYSIPAVVTGKPLEIGGSQGRNEATGRGCVYTIEEAASGCGLNLAEATAAVQGFGNVGAVAAACLNDLGCRVVAVSDSKGGVYCEGGLDIAEVREYKERTGSVVGYPDATPITQQELLALDCDILVPAALENQITEANAADIRAKIVAEAANGPTTARADDILQQRGIMVIPDILANAGGVVVSYFEWVQGMQHFFWSKDEVNRQLRRRIVSSFREVWEIAQRERVSMRTAAYMIALERVKKATLLRGLFP</sequence>
<dbReference type="InterPro" id="IPR033922">
    <property type="entry name" value="NAD_bind_Glu_DH"/>
</dbReference>
<dbReference type="InterPro" id="IPR046346">
    <property type="entry name" value="Aminoacid_DH-like_N_sf"/>
</dbReference>
<feature type="site" description="Important for catalysis" evidence="7">
    <location>
        <position position="153"/>
    </location>
</feature>
<accession>A0A6N7ILE1</accession>
<dbReference type="Gene3D" id="3.40.50.720">
    <property type="entry name" value="NAD(P)-binding Rossmann-like Domain"/>
    <property type="match status" value="1"/>
</dbReference>
<dbReference type="PIRSF" id="PIRSF000185">
    <property type="entry name" value="Glu_DH"/>
    <property type="match status" value="1"/>
</dbReference>
<dbReference type="EMBL" id="WHYR01000001">
    <property type="protein sequence ID" value="MQL50724.1"/>
    <property type="molecule type" value="Genomic_DNA"/>
</dbReference>
<dbReference type="CDD" id="cd01076">
    <property type="entry name" value="NAD_bind_1_Glu_DH"/>
    <property type="match status" value="1"/>
</dbReference>
<comment type="similarity">
    <text evidence="1 4 8">Belongs to the Glu/Leu/Phe/Val dehydrogenases family.</text>
</comment>
<evidence type="ECO:0000256" key="3">
    <source>
        <dbReference type="ARBA" id="ARBA00023002"/>
    </source>
</evidence>
<evidence type="ECO:0000259" key="9">
    <source>
        <dbReference type="SMART" id="SM00839"/>
    </source>
</evidence>
<protein>
    <recommendedName>
        <fullName evidence="2 4">Glutamate dehydrogenase</fullName>
    </recommendedName>
</protein>
<dbReference type="RefSeq" id="WP_152944641.1">
    <property type="nucleotide sequence ID" value="NZ_WHYR01000001.1"/>
</dbReference>
<feature type="domain" description="Glutamate/phenylalanine/leucine/valine/L-tryptophan dehydrogenase C-terminal" evidence="9">
    <location>
        <begin position="190"/>
        <end position="420"/>
    </location>
</feature>
<dbReference type="GO" id="GO:0006538">
    <property type="term" value="P:L-glutamate catabolic process"/>
    <property type="evidence" value="ECO:0007669"/>
    <property type="project" value="TreeGrafter"/>
</dbReference>
<dbReference type="InterPro" id="IPR036291">
    <property type="entry name" value="NAD(P)-bd_dom_sf"/>
</dbReference>
<feature type="binding site" evidence="6">
    <location>
        <position position="101"/>
    </location>
    <ligand>
        <name>substrate</name>
    </ligand>
</feature>
<dbReference type="SMART" id="SM00839">
    <property type="entry name" value="ELFV_dehydrog"/>
    <property type="match status" value="1"/>
</dbReference>
<keyword evidence="3 4" id="KW-0560">Oxidoreductase</keyword>
<dbReference type="PRINTS" id="PR00082">
    <property type="entry name" value="GLFDHDRGNASE"/>
</dbReference>
<dbReference type="Gene3D" id="3.40.50.10860">
    <property type="entry name" value="Leucine Dehydrogenase, chain A, domain 1"/>
    <property type="match status" value="1"/>
</dbReference>
<proteinExistence type="inferred from homology"/>
<dbReference type="InterPro" id="IPR006096">
    <property type="entry name" value="Glu/Leu/Phe/Val/Trp_DH_C"/>
</dbReference>
<dbReference type="InterPro" id="IPR006097">
    <property type="entry name" value="Glu/Leu/Phe/Val/Trp_DH_dimer"/>
</dbReference>
<evidence type="ECO:0000256" key="4">
    <source>
        <dbReference type="PIRNR" id="PIRNR000185"/>
    </source>
</evidence>
<feature type="binding site" evidence="6">
    <location>
        <position position="197"/>
    </location>
    <ligand>
        <name>NAD(+)</name>
        <dbReference type="ChEBI" id="CHEBI:57540"/>
    </ligand>
</feature>
<comment type="caution">
    <text evidence="10">The sequence shown here is derived from an EMBL/GenBank/DDBJ whole genome shotgun (WGS) entry which is preliminary data.</text>
</comment>
<dbReference type="AlphaFoldDB" id="A0A6N7ILE1"/>
<dbReference type="InterPro" id="IPR033524">
    <property type="entry name" value="Glu/Leu/Phe/Val_DH_AS"/>
</dbReference>
<dbReference type="SUPFAM" id="SSF51735">
    <property type="entry name" value="NAD(P)-binding Rossmann-fold domains"/>
    <property type="match status" value="1"/>
</dbReference>
<feature type="active site" description="Proton donor" evidence="5">
    <location>
        <position position="113"/>
    </location>
</feature>
<evidence type="ECO:0000256" key="7">
    <source>
        <dbReference type="PIRSR" id="PIRSR000185-3"/>
    </source>
</evidence>
<dbReference type="PANTHER" id="PTHR11606:SF13">
    <property type="entry name" value="GLUTAMATE DEHYDROGENASE 1, MITOCHONDRIAL"/>
    <property type="match status" value="1"/>
</dbReference>
<evidence type="ECO:0000256" key="5">
    <source>
        <dbReference type="PIRSR" id="PIRSR000185-1"/>
    </source>
</evidence>
<organism evidence="10 11">
    <name type="scientific">Desulfofundulus thermobenzoicus</name>
    <dbReference type="NCBI Taxonomy" id="29376"/>
    <lineage>
        <taxon>Bacteria</taxon>
        <taxon>Bacillati</taxon>
        <taxon>Bacillota</taxon>
        <taxon>Clostridia</taxon>
        <taxon>Eubacteriales</taxon>
        <taxon>Peptococcaceae</taxon>
        <taxon>Desulfofundulus</taxon>
    </lineage>
</organism>
<dbReference type="GO" id="GO:0004352">
    <property type="term" value="F:glutamate dehydrogenase (NAD+) activity"/>
    <property type="evidence" value="ECO:0007669"/>
    <property type="project" value="TreeGrafter"/>
</dbReference>
<feature type="binding site" evidence="6">
    <location>
        <position position="228"/>
    </location>
    <ligand>
        <name>NAD(+)</name>
        <dbReference type="ChEBI" id="CHEBI:57540"/>
    </ligand>
</feature>
<dbReference type="Pfam" id="PF02812">
    <property type="entry name" value="ELFV_dehydrog_N"/>
    <property type="match status" value="1"/>
</dbReference>
<dbReference type="Proteomes" id="UP000441717">
    <property type="component" value="Unassembled WGS sequence"/>
</dbReference>
<feature type="binding site" evidence="6">
    <location>
        <position position="77"/>
    </location>
    <ligand>
        <name>substrate</name>
    </ligand>
</feature>